<reference evidence="6" key="1">
    <citation type="submission" date="2021-06" db="EMBL/GenBank/DDBJ databases">
        <authorList>
            <person name="Kallberg Y."/>
            <person name="Tangrot J."/>
            <person name="Rosling A."/>
        </authorList>
    </citation>
    <scope>NUCLEOTIDE SEQUENCE</scope>
    <source>
        <strain evidence="6">BR232B</strain>
    </source>
</reference>
<dbReference type="GO" id="GO:0016929">
    <property type="term" value="F:deSUMOylase activity"/>
    <property type="evidence" value="ECO:0007669"/>
    <property type="project" value="TreeGrafter"/>
</dbReference>
<sequence length="351" mass="41168">MQVEDVKANERSRMSDIVDLSADEINDSELYSSTPVKKAPSKSTSLRSKWRRSIFQLKEGEYTYGRSSKRRIESSPKNDRSIRKSIKDSTNNLLKYDSSTRKEVAEYVRYGEDSIIVKGESLSPEQWSDLLTSDTWLSSDHINAYLSLLMSNHKHIHAFPTYLYAKLSTKYDYASVQRWTKKTCIFNKSIVFVPVNVTENHWLLVVIWIKAERREQIEIWDSMGGEDYQREIGDVLKRYLIDEYARYMEDREQRKLDDYKIETEIEKWPVNVKFDNTQTPHSKQTDGSSCGVLVCLFAKALAEGYKETEIINIALQRSSAKTYRNVIAVELWDDYKRRTVQEHEKYQLQVE</sequence>
<gene>
    <name evidence="6" type="ORF">PBRASI_LOCUS2944</name>
</gene>
<proteinExistence type="inferred from homology"/>
<dbReference type="SUPFAM" id="SSF54001">
    <property type="entry name" value="Cysteine proteinases"/>
    <property type="match status" value="1"/>
</dbReference>
<name>A0A9N8ZUM0_9GLOM</name>
<dbReference type="PANTHER" id="PTHR12606">
    <property type="entry name" value="SENTRIN/SUMO-SPECIFIC PROTEASE"/>
    <property type="match status" value="1"/>
</dbReference>
<accession>A0A9N8ZUM0</accession>
<organism evidence="6 7">
    <name type="scientific">Paraglomus brasilianum</name>
    <dbReference type="NCBI Taxonomy" id="144538"/>
    <lineage>
        <taxon>Eukaryota</taxon>
        <taxon>Fungi</taxon>
        <taxon>Fungi incertae sedis</taxon>
        <taxon>Mucoromycota</taxon>
        <taxon>Glomeromycotina</taxon>
        <taxon>Glomeromycetes</taxon>
        <taxon>Paraglomerales</taxon>
        <taxon>Paraglomeraceae</taxon>
        <taxon>Paraglomus</taxon>
    </lineage>
</organism>
<dbReference type="GO" id="GO:0016926">
    <property type="term" value="P:protein desumoylation"/>
    <property type="evidence" value="ECO:0007669"/>
    <property type="project" value="TreeGrafter"/>
</dbReference>
<dbReference type="Proteomes" id="UP000789739">
    <property type="component" value="Unassembled WGS sequence"/>
</dbReference>
<evidence type="ECO:0000259" key="5">
    <source>
        <dbReference type="PROSITE" id="PS50600"/>
    </source>
</evidence>
<keyword evidence="3" id="KW-0378">Hydrolase</keyword>
<evidence type="ECO:0000256" key="2">
    <source>
        <dbReference type="ARBA" id="ARBA00022670"/>
    </source>
</evidence>
<dbReference type="Gene3D" id="3.40.395.10">
    <property type="entry name" value="Adenoviral Proteinase, Chain A"/>
    <property type="match status" value="1"/>
</dbReference>
<dbReference type="OrthoDB" id="1939479at2759"/>
<keyword evidence="7" id="KW-1185">Reference proteome</keyword>
<dbReference type="EMBL" id="CAJVPI010000247">
    <property type="protein sequence ID" value="CAG8507682.1"/>
    <property type="molecule type" value="Genomic_DNA"/>
</dbReference>
<comment type="similarity">
    <text evidence="1">Belongs to the peptidase C48 family.</text>
</comment>
<dbReference type="PROSITE" id="PS50600">
    <property type="entry name" value="ULP_PROTEASE"/>
    <property type="match status" value="1"/>
</dbReference>
<evidence type="ECO:0000256" key="1">
    <source>
        <dbReference type="ARBA" id="ARBA00005234"/>
    </source>
</evidence>
<dbReference type="AlphaFoldDB" id="A0A9N8ZUM0"/>
<dbReference type="GO" id="GO:0005634">
    <property type="term" value="C:nucleus"/>
    <property type="evidence" value="ECO:0007669"/>
    <property type="project" value="TreeGrafter"/>
</dbReference>
<keyword evidence="2" id="KW-0645">Protease</keyword>
<evidence type="ECO:0000313" key="6">
    <source>
        <dbReference type="EMBL" id="CAG8507682.1"/>
    </source>
</evidence>
<dbReference type="PANTHER" id="PTHR12606:SF141">
    <property type="entry name" value="GH15225P-RELATED"/>
    <property type="match status" value="1"/>
</dbReference>
<comment type="caution">
    <text evidence="6">The sequence shown here is derived from an EMBL/GenBank/DDBJ whole genome shotgun (WGS) entry which is preliminary data.</text>
</comment>
<dbReference type="GO" id="GO:0006508">
    <property type="term" value="P:proteolysis"/>
    <property type="evidence" value="ECO:0007669"/>
    <property type="project" value="UniProtKB-KW"/>
</dbReference>
<keyword evidence="4" id="KW-0788">Thiol protease</keyword>
<evidence type="ECO:0000256" key="3">
    <source>
        <dbReference type="ARBA" id="ARBA00022801"/>
    </source>
</evidence>
<feature type="domain" description="Ubiquitin-like protease family profile" evidence="5">
    <location>
        <begin position="115"/>
        <end position="301"/>
    </location>
</feature>
<dbReference type="InterPro" id="IPR038765">
    <property type="entry name" value="Papain-like_cys_pep_sf"/>
</dbReference>
<protein>
    <submittedName>
        <fullName evidence="6">2499_t:CDS:1</fullName>
    </submittedName>
</protein>
<dbReference type="Pfam" id="PF02902">
    <property type="entry name" value="Peptidase_C48"/>
    <property type="match status" value="1"/>
</dbReference>
<evidence type="ECO:0000256" key="4">
    <source>
        <dbReference type="ARBA" id="ARBA00022807"/>
    </source>
</evidence>
<dbReference type="InterPro" id="IPR003653">
    <property type="entry name" value="Peptidase_C48_C"/>
</dbReference>
<evidence type="ECO:0000313" key="7">
    <source>
        <dbReference type="Proteomes" id="UP000789739"/>
    </source>
</evidence>